<keyword evidence="2" id="KW-1185">Reference proteome</keyword>
<name>A0ABV0CXK9_9SPHN</name>
<evidence type="ECO:0000313" key="1">
    <source>
        <dbReference type="EMBL" id="MEN7537593.1"/>
    </source>
</evidence>
<reference evidence="1 2" key="1">
    <citation type="submission" date="2024-05" db="EMBL/GenBank/DDBJ databases">
        <authorList>
            <person name="Park S."/>
        </authorList>
    </citation>
    <scope>NUCLEOTIDE SEQUENCE [LARGE SCALE GENOMIC DNA]</scope>
    <source>
        <strain evidence="1 2">DGU5</strain>
    </source>
</reference>
<dbReference type="Gene3D" id="3.40.50.720">
    <property type="entry name" value="NAD(P)-binding Rossmann-like Domain"/>
    <property type="match status" value="1"/>
</dbReference>
<dbReference type="RefSeq" id="WP_346785039.1">
    <property type="nucleotide sequence ID" value="NZ_JBDLBR010000003.1"/>
</dbReference>
<proteinExistence type="predicted"/>
<sequence length="63" mass="6971">MLKGGSLRGIFCGSRHMAEKLNAFVEVHGVKPPIGRTFDFDELPAAYAFSWGPDSFRKTAIEL</sequence>
<dbReference type="EMBL" id="JBDLBR010000003">
    <property type="protein sequence ID" value="MEN7537593.1"/>
    <property type="molecule type" value="Genomic_DNA"/>
</dbReference>
<organism evidence="1 2">
    <name type="scientific">Aurantiacibacter flavus</name>
    <dbReference type="NCBI Taxonomy" id="3145232"/>
    <lineage>
        <taxon>Bacteria</taxon>
        <taxon>Pseudomonadati</taxon>
        <taxon>Pseudomonadota</taxon>
        <taxon>Alphaproteobacteria</taxon>
        <taxon>Sphingomonadales</taxon>
        <taxon>Erythrobacteraceae</taxon>
        <taxon>Aurantiacibacter</taxon>
    </lineage>
</organism>
<dbReference type="Gene3D" id="3.90.180.10">
    <property type="entry name" value="Medium-chain alcohol dehydrogenases, catalytic domain"/>
    <property type="match status" value="1"/>
</dbReference>
<dbReference type="Proteomes" id="UP001484535">
    <property type="component" value="Unassembled WGS sequence"/>
</dbReference>
<gene>
    <name evidence="1" type="ORF">ABDJ38_10445</name>
</gene>
<accession>A0ABV0CXK9</accession>
<comment type="caution">
    <text evidence="1">The sequence shown here is derived from an EMBL/GenBank/DDBJ whole genome shotgun (WGS) entry which is preliminary data.</text>
</comment>
<evidence type="ECO:0000313" key="2">
    <source>
        <dbReference type="Proteomes" id="UP001484535"/>
    </source>
</evidence>
<protein>
    <submittedName>
        <fullName evidence="1">Uncharacterized protein</fullName>
    </submittedName>
</protein>